<gene>
    <name evidence="1" type="ORF">PHISCL_10176</name>
</gene>
<dbReference type="EMBL" id="MVGC01000901">
    <property type="protein sequence ID" value="RJE17488.1"/>
    <property type="molecule type" value="Genomic_DNA"/>
</dbReference>
<comment type="caution">
    <text evidence="1">The sequence shown here is derived from an EMBL/GenBank/DDBJ whole genome shotgun (WGS) entry which is preliminary data.</text>
</comment>
<feature type="non-terminal residue" evidence="1">
    <location>
        <position position="78"/>
    </location>
</feature>
<proteinExistence type="predicted"/>
<evidence type="ECO:0000313" key="1">
    <source>
        <dbReference type="EMBL" id="RJE17488.1"/>
    </source>
</evidence>
<organism evidence="1 2">
    <name type="scientific">Aspergillus sclerotialis</name>
    <dbReference type="NCBI Taxonomy" id="2070753"/>
    <lineage>
        <taxon>Eukaryota</taxon>
        <taxon>Fungi</taxon>
        <taxon>Dikarya</taxon>
        <taxon>Ascomycota</taxon>
        <taxon>Pezizomycotina</taxon>
        <taxon>Eurotiomycetes</taxon>
        <taxon>Eurotiomycetidae</taxon>
        <taxon>Eurotiales</taxon>
        <taxon>Aspergillaceae</taxon>
        <taxon>Aspergillus</taxon>
        <taxon>Aspergillus subgen. Polypaecilum</taxon>
    </lineage>
</organism>
<protein>
    <submittedName>
        <fullName evidence="1">Uncharacterized protein</fullName>
    </submittedName>
</protein>
<dbReference type="STRING" id="2070753.A0A3A2Z347"/>
<sequence length="78" mass="8704">MTTGVFSYIDPVAAAGPVKPWNKVDVLKMSLKPEEHECSIINIRDVPESSIDTEISGFEFFNSPVSEKDFTNDAIIRE</sequence>
<dbReference type="AlphaFoldDB" id="A0A3A2Z347"/>
<keyword evidence="2" id="KW-1185">Reference proteome</keyword>
<dbReference type="Proteomes" id="UP000266188">
    <property type="component" value="Unassembled WGS sequence"/>
</dbReference>
<accession>A0A3A2Z347</accession>
<reference evidence="2" key="1">
    <citation type="submission" date="2017-02" db="EMBL/GenBank/DDBJ databases">
        <authorList>
            <person name="Tafer H."/>
            <person name="Lopandic K."/>
        </authorList>
    </citation>
    <scope>NUCLEOTIDE SEQUENCE [LARGE SCALE GENOMIC DNA]</scope>
    <source>
        <strain evidence="2">CBS 366.77</strain>
    </source>
</reference>
<dbReference type="OrthoDB" id="412788at2759"/>
<name>A0A3A2Z347_9EURO</name>
<evidence type="ECO:0000313" key="2">
    <source>
        <dbReference type="Proteomes" id="UP000266188"/>
    </source>
</evidence>